<feature type="transmembrane region" description="Helical" evidence="5">
    <location>
        <begin position="319"/>
        <end position="342"/>
    </location>
</feature>
<feature type="transmembrane region" description="Helical" evidence="5">
    <location>
        <begin position="90"/>
        <end position="109"/>
    </location>
</feature>
<feature type="transmembrane region" description="Helical" evidence="5">
    <location>
        <begin position="178"/>
        <end position="197"/>
    </location>
</feature>
<dbReference type="InterPro" id="IPR020846">
    <property type="entry name" value="MFS_dom"/>
</dbReference>
<dbReference type="InterPro" id="IPR011701">
    <property type="entry name" value="MFS"/>
</dbReference>
<evidence type="ECO:0000256" key="3">
    <source>
        <dbReference type="ARBA" id="ARBA00022989"/>
    </source>
</evidence>
<dbReference type="OrthoDB" id="183263at2"/>
<evidence type="ECO:0000313" key="8">
    <source>
        <dbReference type="Proteomes" id="UP000198607"/>
    </source>
</evidence>
<organism evidence="7 8">
    <name type="scientific">Propionivibrio dicarboxylicus</name>
    <dbReference type="NCBI Taxonomy" id="83767"/>
    <lineage>
        <taxon>Bacteria</taxon>
        <taxon>Pseudomonadati</taxon>
        <taxon>Pseudomonadota</taxon>
        <taxon>Betaproteobacteria</taxon>
        <taxon>Rhodocyclales</taxon>
        <taxon>Rhodocyclaceae</taxon>
        <taxon>Propionivibrio</taxon>
    </lineage>
</organism>
<feature type="domain" description="Major facilitator superfamily (MFS) profile" evidence="6">
    <location>
        <begin position="25"/>
        <end position="407"/>
    </location>
</feature>
<feature type="transmembrane region" description="Helical" evidence="5">
    <location>
        <begin position="25"/>
        <end position="51"/>
    </location>
</feature>
<dbReference type="STRING" id="83767.SAMN05660652_03996"/>
<dbReference type="AlphaFoldDB" id="A0A1G8N6Q6"/>
<evidence type="ECO:0000313" key="7">
    <source>
        <dbReference type="EMBL" id="SDI75882.1"/>
    </source>
</evidence>
<dbReference type="InterPro" id="IPR005829">
    <property type="entry name" value="Sugar_transporter_CS"/>
</dbReference>
<dbReference type="Gene3D" id="1.20.1250.20">
    <property type="entry name" value="MFS general substrate transporter like domains"/>
    <property type="match status" value="2"/>
</dbReference>
<evidence type="ECO:0000259" key="6">
    <source>
        <dbReference type="PROSITE" id="PS50850"/>
    </source>
</evidence>
<dbReference type="PANTHER" id="PTHR23508">
    <property type="entry name" value="CARBOXYLIC ACID TRANSPORTER PROTEIN HOMOLOG"/>
    <property type="match status" value="1"/>
</dbReference>
<dbReference type="PANTHER" id="PTHR23508:SF10">
    <property type="entry name" value="CARBOXYLIC ACID TRANSPORTER PROTEIN HOMOLOG"/>
    <property type="match status" value="1"/>
</dbReference>
<proteinExistence type="predicted"/>
<reference evidence="7 8" key="1">
    <citation type="submission" date="2016-10" db="EMBL/GenBank/DDBJ databases">
        <authorList>
            <person name="de Groot N.N."/>
        </authorList>
    </citation>
    <scope>NUCLEOTIDE SEQUENCE [LARGE SCALE GENOMIC DNA]</scope>
    <source>
        <strain evidence="7 8">DSM 5885</strain>
    </source>
</reference>
<dbReference type="GO" id="GO:0005886">
    <property type="term" value="C:plasma membrane"/>
    <property type="evidence" value="ECO:0007669"/>
    <property type="project" value="TreeGrafter"/>
</dbReference>
<protein>
    <submittedName>
        <fullName evidence="7">Sugar phosphate permease</fullName>
    </submittedName>
</protein>
<evidence type="ECO:0000256" key="2">
    <source>
        <dbReference type="ARBA" id="ARBA00022692"/>
    </source>
</evidence>
<accession>A0A1G8N6Q6</accession>
<dbReference type="InterPro" id="IPR036259">
    <property type="entry name" value="MFS_trans_sf"/>
</dbReference>
<feature type="transmembrane region" description="Helical" evidence="5">
    <location>
        <begin position="349"/>
        <end position="372"/>
    </location>
</feature>
<feature type="transmembrane region" description="Helical" evidence="5">
    <location>
        <begin position="295"/>
        <end position="313"/>
    </location>
</feature>
<dbReference type="PROSITE" id="PS00217">
    <property type="entry name" value="SUGAR_TRANSPORT_2"/>
    <property type="match status" value="1"/>
</dbReference>
<dbReference type="EMBL" id="FNCY01000028">
    <property type="protein sequence ID" value="SDI75882.1"/>
    <property type="molecule type" value="Genomic_DNA"/>
</dbReference>
<feature type="transmembrane region" description="Helical" evidence="5">
    <location>
        <begin position="378"/>
        <end position="402"/>
    </location>
</feature>
<sequence length="416" mass="44676">MTTHTLSISAPQNDIARGSTHRWKVLWAGFIAYLFDSYDLMVLAIAMPVLLKVLAISLPDGGLLGSATALGAMLGSIVFGLIAENRGRRFSLVLALVWLGVGMGGVYFVDTWSSWMVLRFFTGLAIGGVWGPCSALIAEHWSPGYRGRAASFVFSSFAIGAVVASAVGRSVIAFDWRLLFAFGAVSIPLALVVYRLIPASTKETRPEHVAPSEKVGLTTIFAKGLARITLPASLVSIVNLAGYWGAAFWIPTFLTRERGLDVATMLGFSVVMYVGMFFGFQFFGLLADKIGRRRAMMVAFLLCAVAITLYIVVDNPNFLFWWGAVVGFGLCGSGGILGAYYAELFPEQVRAYAGGFCWNMGRIGAILAPFTIGTIGKVYGLQTGLLVTSGIYLAGTVMLLLLPETYAGTAARETKQ</sequence>
<feature type="transmembrane region" description="Helical" evidence="5">
    <location>
        <begin position="228"/>
        <end position="250"/>
    </location>
</feature>
<dbReference type="PROSITE" id="PS50850">
    <property type="entry name" value="MFS"/>
    <property type="match status" value="1"/>
</dbReference>
<dbReference type="SUPFAM" id="SSF103473">
    <property type="entry name" value="MFS general substrate transporter"/>
    <property type="match status" value="1"/>
</dbReference>
<feature type="transmembrane region" description="Helical" evidence="5">
    <location>
        <begin position="149"/>
        <end position="172"/>
    </location>
</feature>
<dbReference type="Proteomes" id="UP000198607">
    <property type="component" value="Unassembled WGS sequence"/>
</dbReference>
<evidence type="ECO:0000256" key="4">
    <source>
        <dbReference type="ARBA" id="ARBA00023136"/>
    </source>
</evidence>
<dbReference type="GO" id="GO:0046943">
    <property type="term" value="F:carboxylic acid transmembrane transporter activity"/>
    <property type="evidence" value="ECO:0007669"/>
    <property type="project" value="TreeGrafter"/>
</dbReference>
<evidence type="ECO:0000256" key="1">
    <source>
        <dbReference type="ARBA" id="ARBA00004141"/>
    </source>
</evidence>
<dbReference type="Pfam" id="PF07690">
    <property type="entry name" value="MFS_1"/>
    <property type="match status" value="1"/>
</dbReference>
<gene>
    <name evidence="7" type="ORF">SAMN05660652_03996</name>
</gene>
<evidence type="ECO:0000256" key="5">
    <source>
        <dbReference type="SAM" id="Phobius"/>
    </source>
</evidence>
<keyword evidence="8" id="KW-1185">Reference proteome</keyword>
<name>A0A1G8N6Q6_9RHOO</name>
<feature type="transmembrane region" description="Helical" evidence="5">
    <location>
        <begin position="63"/>
        <end position="83"/>
    </location>
</feature>
<dbReference type="RefSeq" id="WP_091940484.1">
    <property type="nucleotide sequence ID" value="NZ_FNCY01000028.1"/>
</dbReference>
<feature type="transmembrane region" description="Helical" evidence="5">
    <location>
        <begin position="115"/>
        <end position="137"/>
    </location>
</feature>
<keyword evidence="3 5" id="KW-1133">Transmembrane helix</keyword>
<comment type="subcellular location">
    <subcellularLocation>
        <location evidence="1">Membrane</location>
        <topology evidence="1">Multi-pass membrane protein</topology>
    </subcellularLocation>
</comment>
<keyword evidence="4 5" id="KW-0472">Membrane</keyword>
<feature type="transmembrane region" description="Helical" evidence="5">
    <location>
        <begin position="262"/>
        <end position="283"/>
    </location>
</feature>
<keyword evidence="2 5" id="KW-0812">Transmembrane</keyword>